<dbReference type="AlphaFoldDB" id="A0A6L5X8F7"/>
<dbReference type="UniPathway" id="UPA00056">
    <property type="reaction ID" value="UER00096"/>
</dbReference>
<dbReference type="EMBL" id="VULT01000003">
    <property type="protein sequence ID" value="MSS16629.1"/>
    <property type="molecule type" value="Genomic_DNA"/>
</dbReference>
<dbReference type="Gene3D" id="3.20.20.20">
    <property type="entry name" value="Dihydropteroate synthase-like"/>
    <property type="match status" value="1"/>
</dbReference>
<feature type="binding site" evidence="7">
    <location>
        <position position="479"/>
    </location>
    <ligand>
        <name>[4Fe-4S] cluster</name>
        <dbReference type="ChEBI" id="CHEBI:49883"/>
    </ligand>
</feature>
<dbReference type="PANTHER" id="PTHR30454:SF0">
    <property type="entry name" value="4-HYDROXY-3-METHYLBUT-2-EN-1-YL DIPHOSPHATE SYNTHASE (FERREDOXIN), CHLOROPLASTIC"/>
    <property type="match status" value="1"/>
</dbReference>
<dbReference type="InterPro" id="IPR017178">
    <property type="entry name" value="IspG_atypical"/>
</dbReference>
<dbReference type="RefSeq" id="WP_154327347.1">
    <property type="nucleotide sequence ID" value="NZ_CP045696.1"/>
</dbReference>
<comment type="similarity">
    <text evidence="7">Belongs to the IspG family.</text>
</comment>
<evidence type="ECO:0000313" key="11">
    <source>
        <dbReference type="Proteomes" id="UP000483362"/>
    </source>
</evidence>
<keyword evidence="4 7" id="KW-0408">Iron</keyword>
<dbReference type="Gene3D" id="3.30.413.10">
    <property type="entry name" value="Sulfite Reductase Hemoprotein, domain 1"/>
    <property type="match status" value="1"/>
</dbReference>
<evidence type="ECO:0000256" key="2">
    <source>
        <dbReference type="ARBA" id="ARBA00022723"/>
    </source>
</evidence>
<name>A0A6L5X8F7_9BACT</name>
<proteinExistence type="inferred from homology"/>
<evidence type="ECO:0000259" key="9">
    <source>
        <dbReference type="Pfam" id="PF26540"/>
    </source>
</evidence>
<feature type="binding site" evidence="7">
    <location>
        <position position="517"/>
    </location>
    <ligand>
        <name>[4Fe-4S] cluster</name>
        <dbReference type="ChEBI" id="CHEBI:49883"/>
    </ligand>
</feature>
<dbReference type="InterPro" id="IPR045854">
    <property type="entry name" value="NO2/SO3_Rdtase_4Fe4S_sf"/>
</dbReference>
<dbReference type="Pfam" id="PF26540">
    <property type="entry name" value="GcpE_C"/>
    <property type="match status" value="1"/>
</dbReference>
<gene>
    <name evidence="7 10" type="primary">ispG</name>
    <name evidence="10" type="ORF">FYJ29_02415</name>
</gene>
<evidence type="ECO:0000256" key="3">
    <source>
        <dbReference type="ARBA" id="ARBA00023002"/>
    </source>
</evidence>
<dbReference type="HAMAP" id="MF_00159">
    <property type="entry name" value="IspG"/>
    <property type="match status" value="1"/>
</dbReference>
<keyword evidence="6 7" id="KW-0414">Isoprene biosynthesis</keyword>
<dbReference type="PANTHER" id="PTHR30454">
    <property type="entry name" value="4-HYDROXY-3-METHYLBUT-2-EN-1-YL DIPHOSPHATE SYNTHASE"/>
    <property type="match status" value="1"/>
</dbReference>
<comment type="function">
    <text evidence="7">Converts 2C-methyl-D-erythritol 2,4-cyclodiphosphate (ME-2,4cPP) into 1-hydroxy-2-methyl-2-(E)-butenyl 4-diphosphate.</text>
</comment>
<dbReference type="GO" id="GO:0051539">
    <property type="term" value="F:4 iron, 4 sulfur cluster binding"/>
    <property type="evidence" value="ECO:0007669"/>
    <property type="project" value="UniProtKB-UniRule"/>
</dbReference>
<comment type="cofactor">
    <cofactor evidence="7">
        <name>[4Fe-4S] cluster</name>
        <dbReference type="ChEBI" id="CHEBI:49883"/>
    </cofactor>
    <text evidence="7">Binds 1 [4Fe-4S] cluster.</text>
</comment>
<comment type="pathway">
    <text evidence="7">Isoprenoid biosynthesis; isopentenyl diphosphate biosynthesis via DXP pathway; isopentenyl diphosphate from 1-deoxy-D-xylulose 5-phosphate: step 5/6.</text>
</comment>
<dbReference type="GO" id="GO:0046429">
    <property type="term" value="F:4-hydroxy-3-methylbut-2-en-1-yl diphosphate synthase activity (ferredoxin)"/>
    <property type="evidence" value="ECO:0007669"/>
    <property type="project" value="UniProtKB-UniRule"/>
</dbReference>
<dbReference type="InterPro" id="IPR011005">
    <property type="entry name" value="Dihydropteroate_synth-like_sf"/>
</dbReference>
<keyword evidence="11" id="KW-1185">Reference proteome</keyword>
<evidence type="ECO:0000256" key="4">
    <source>
        <dbReference type="ARBA" id="ARBA00023004"/>
    </source>
</evidence>
<feature type="domain" description="IspG C-terminal" evidence="9">
    <location>
        <begin position="472"/>
        <end position="560"/>
    </location>
</feature>
<dbReference type="Pfam" id="PF04551">
    <property type="entry name" value="GcpE"/>
    <property type="match status" value="1"/>
</dbReference>
<comment type="catalytic activity">
    <reaction evidence="7">
        <text>(2E)-4-hydroxy-3-methylbut-2-enyl diphosphate + oxidized [flavodoxin] + H2O + 2 H(+) = 2-C-methyl-D-erythritol 2,4-cyclic diphosphate + reduced [flavodoxin]</text>
        <dbReference type="Rhea" id="RHEA:43604"/>
        <dbReference type="Rhea" id="RHEA-COMP:10622"/>
        <dbReference type="Rhea" id="RHEA-COMP:10623"/>
        <dbReference type="ChEBI" id="CHEBI:15377"/>
        <dbReference type="ChEBI" id="CHEBI:15378"/>
        <dbReference type="ChEBI" id="CHEBI:57618"/>
        <dbReference type="ChEBI" id="CHEBI:58210"/>
        <dbReference type="ChEBI" id="CHEBI:58483"/>
        <dbReference type="ChEBI" id="CHEBI:128753"/>
        <dbReference type="EC" id="1.17.7.3"/>
    </reaction>
</comment>
<dbReference type="FunFam" id="3.20.20.20:FF:000005">
    <property type="entry name" value="4-hydroxy-3-methylbut-2-en-1-yl diphosphate synthase (flavodoxin)"/>
    <property type="match status" value="1"/>
</dbReference>
<dbReference type="PIRSF" id="PIRSF037336">
    <property type="entry name" value="IspG_like"/>
    <property type="match status" value="1"/>
</dbReference>
<dbReference type="SUPFAM" id="SSF56014">
    <property type="entry name" value="Nitrite and sulphite reductase 4Fe-4S domain-like"/>
    <property type="match status" value="1"/>
</dbReference>
<feature type="domain" description="IspG TIM-barrel" evidence="8">
    <location>
        <begin position="12"/>
        <end position="281"/>
    </location>
</feature>
<dbReference type="NCBIfam" id="TIGR00612">
    <property type="entry name" value="ispG_gcpE"/>
    <property type="match status" value="1"/>
</dbReference>
<dbReference type="InterPro" id="IPR004588">
    <property type="entry name" value="IspG_bac-typ"/>
</dbReference>
<feature type="binding site" evidence="7">
    <location>
        <position position="476"/>
    </location>
    <ligand>
        <name>[4Fe-4S] cluster</name>
        <dbReference type="ChEBI" id="CHEBI:49883"/>
    </ligand>
</feature>
<comment type="caution">
    <text evidence="10">The sequence shown here is derived from an EMBL/GenBank/DDBJ whole genome shotgun (WGS) entry which is preliminary data.</text>
</comment>
<accession>A0A6L5X8F7</accession>
<dbReference type="GO" id="GO:0141197">
    <property type="term" value="F:4-hydroxy-3-methylbut-2-enyl-diphosphate synthase activity (flavodoxin)"/>
    <property type="evidence" value="ECO:0007669"/>
    <property type="project" value="UniProtKB-EC"/>
</dbReference>
<dbReference type="GO" id="GO:0016114">
    <property type="term" value="P:terpenoid biosynthetic process"/>
    <property type="evidence" value="ECO:0007669"/>
    <property type="project" value="InterPro"/>
</dbReference>
<evidence type="ECO:0000256" key="7">
    <source>
        <dbReference type="HAMAP-Rule" id="MF_00159"/>
    </source>
</evidence>
<evidence type="ECO:0000256" key="1">
    <source>
        <dbReference type="ARBA" id="ARBA00022485"/>
    </source>
</evidence>
<evidence type="ECO:0000256" key="6">
    <source>
        <dbReference type="ARBA" id="ARBA00023229"/>
    </source>
</evidence>
<keyword evidence="1 7" id="KW-0004">4Fe-4S</keyword>
<sequence length="568" mass="61957">MNDDFNYSRRETTTVDVGGVKMGSGYPVRVQSMTNTDTNDIEASAAQCLRIAQAGGEIVRLTAQGVREAQSIGLVRQRLREQGCNVPLVADIHFNPRAAYAAAQVTDKVRINPGNFVDPARTFKSLTYTPDEYAAELRHLHDALVPFIDLCRQHHTAVRLGVNHGSLSDRIMSRYGNTAAGMVESVMEFLRVFVEQHFLDVVISMKASNVVVMVEAVRRLVDAMDAEHMHFPLHLGVTEAGFGDDGRVKSAVGIGCLMAEGLGDTVRVSLSEAPEAEIPVARKLVDYMASREGHTPIAGTFSPGYNRLAPCRRYSTEVHGKIGGRKVPIVIAGCDSGSLKPDFYSHELDKSGIDWVETVASCPVDELKKRLTSESVIIVSPDNVNVSGCIQAFTHRLTTAGIYTPVIAHVRYDDTQAELLQVKAGADLGTVMLNGQADGLWLEAPRFDRQDKLTAWAFAILQAARVRMSKTEFISCPSCGRTMFDLMTTVDKVKAATAHLTHLKIAVMGCVVNGPGEMADADYGYVGAARHKISLYKGKTCIEKNIPETEAIPRLVALIKQNGDWVDP</sequence>
<evidence type="ECO:0000259" key="8">
    <source>
        <dbReference type="Pfam" id="PF04551"/>
    </source>
</evidence>
<dbReference type="GO" id="GO:0005506">
    <property type="term" value="F:iron ion binding"/>
    <property type="evidence" value="ECO:0007669"/>
    <property type="project" value="InterPro"/>
</dbReference>
<feature type="binding site" evidence="7">
    <location>
        <position position="510"/>
    </location>
    <ligand>
        <name>[4Fe-4S] cluster</name>
        <dbReference type="ChEBI" id="CHEBI:49883"/>
    </ligand>
</feature>
<dbReference type="Proteomes" id="UP000483362">
    <property type="component" value="Unassembled WGS sequence"/>
</dbReference>
<protein>
    <recommendedName>
        <fullName evidence="7">4-hydroxy-3-methylbut-2-en-1-yl diphosphate synthase (flavodoxin)</fullName>
        <ecNumber evidence="7">1.17.7.3</ecNumber>
    </recommendedName>
    <alternativeName>
        <fullName evidence="7">1-hydroxy-2-methyl-2-(E)-butenyl 4-diphosphate synthase</fullName>
    </alternativeName>
</protein>
<dbReference type="GO" id="GO:0019288">
    <property type="term" value="P:isopentenyl diphosphate biosynthetic process, methylerythritol 4-phosphate pathway"/>
    <property type="evidence" value="ECO:0007669"/>
    <property type="project" value="UniProtKB-UniRule"/>
</dbReference>
<organism evidence="10 11">
    <name type="scientific">Sodaliphilus pleomorphus</name>
    <dbReference type="NCBI Taxonomy" id="2606626"/>
    <lineage>
        <taxon>Bacteria</taxon>
        <taxon>Pseudomonadati</taxon>
        <taxon>Bacteroidota</taxon>
        <taxon>Bacteroidia</taxon>
        <taxon>Bacteroidales</taxon>
        <taxon>Muribaculaceae</taxon>
        <taxon>Sodaliphilus</taxon>
    </lineage>
</organism>
<keyword evidence="5 7" id="KW-0411">Iron-sulfur</keyword>
<evidence type="ECO:0000313" key="10">
    <source>
        <dbReference type="EMBL" id="MSS16629.1"/>
    </source>
</evidence>
<dbReference type="EC" id="1.17.7.3" evidence="7"/>
<dbReference type="InterPro" id="IPR058578">
    <property type="entry name" value="IspG_TIM"/>
</dbReference>
<keyword evidence="2 7" id="KW-0479">Metal-binding</keyword>
<reference evidence="10 11" key="1">
    <citation type="submission" date="2019-08" db="EMBL/GenBank/DDBJ databases">
        <title>In-depth cultivation of the pig gut microbiome towards novel bacterial diversity and tailored functional studies.</title>
        <authorList>
            <person name="Wylensek D."/>
            <person name="Hitch T.C.A."/>
            <person name="Clavel T."/>
        </authorList>
    </citation>
    <scope>NUCLEOTIDE SEQUENCE [LARGE SCALE GENOMIC DNA]</scope>
    <source>
        <strain evidence="10 11">Oil-RF-744-WCA-WT-10</strain>
    </source>
</reference>
<keyword evidence="3 7" id="KW-0560">Oxidoreductase</keyword>
<dbReference type="InterPro" id="IPR058579">
    <property type="entry name" value="IspG_C"/>
</dbReference>
<evidence type="ECO:0000256" key="5">
    <source>
        <dbReference type="ARBA" id="ARBA00023014"/>
    </source>
</evidence>